<protein>
    <submittedName>
        <fullName evidence="3">NUMOD4 motif protein</fullName>
    </submittedName>
</protein>
<dbReference type="RefSeq" id="WP_152063099.1">
    <property type="nucleotide sequence ID" value="NZ_CABWIC010000007.1"/>
</dbReference>
<dbReference type="OrthoDB" id="6631788at2"/>
<dbReference type="GeneID" id="77465355"/>
<gene>
    <name evidence="3" type="ORF">JKKLCJKK_00364</name>
</gene>
<organism evidence="3 4">
    <name type="scientific">Collinsella intestinalis</name>
    <dbReference type="NCBI Taxonomy" id="147207"/>
    <lineage>
        <taxon>Bacteria</taxon>
        <taxon>Bacillati</taxon>
        <taxon>Actinomycetota</taxon>
        <taxon>Coriobacteriia</taxon>
        <taxon>Coriobacteriales</taxon>
        <taxon>Coriobacteriaceae</taxon>
        <taxon>Collinsella</taxon>
    </lineage>
</organism>
<dbReference type="Pfam" id="PF13392">
    <property type="entry name" value="HNH_3"/>
    <property type="match status" value="1"/>
</dbReference>
<dbReference type="Proteomes" id="UP000405524">
    <property type="component" value="Unassembled WGS sequence"/>
</dbReference>
<dbReference type="Pfam" id="PF07463">
    <property type="entry name" value="NUMOD4"/>
    <property type="match status" value="1"/>
</dbReference>
<dbReference type="AlphaFoldDB" id="A0A5K1ISM8"/>
<dbReference type="InterPro" id="IPR003615">
    <property type="entry name" value="HNH_nuc"/>
</dbReference>
<dbReference type="InterPro" id="IPR010902">
    <property type="entry name" value="NUMOD4"/>
</dbReference>
<sequence length="344" mass="38415">MTKEFDKRNAAKSRKVCEAMAEAASTGKRVLTERERRILDMWPKFEEEVPMNNFMGEIWKPVAGFDGKYEVSNCGRVRSIDHEVKSLGGWRTVKGRVLKQRVEHGYCRVQLSIDKSSHPHKQVHRLVAEAFVPNPENKPEVNHIDGCKTNNCSDNLEWVTSSENSIHALENGLQSHKSDEEMQKMWEASSKPVIRDDGEWYASASKAAGSIGAERSSVAKAIRRGSSIYGHTFRYADKLKRPVQSVLDADGVEIKVGDTVWFKGNPRPYAVVGVKDGSVRLHSKTHCSEESATTVWTDILTHIAPDSWERLEDDAEFNDETGIVGGNLDIVRRAKALAGVGVGR</sequence>
<dbReference type="Gene3D" id="3.90.75.20">
    <property type="match status" value="1"/>
</dbReference>
<name>A0A5K1ISM8_9ACTN</name>
<evidence type="ECO:0000313" key="4">
    <source>
        <dbReference type="Proteomes" id="UP000405524"/>
    </source>
</evidence>
<proteinExistence type="predicted"/>
<reference evidence="3 4" key="1">
    <citation type="submission" date="2019-10" db="EMBL/GenBank/DDBJ databases">
        <authorList>
            <person name="Wolf R A."/>
        </authorList>
    </citation>
    <scope>NUCLEOTIDE SEQUENCE [LARGE SCALE GENOMIC DNA]</scope>
    <source>
        <strain evidence="3">Collinsella_intestinalis_DSM_13632</strain>
    </source>
</reference>
<evidence type="ECO:0000259" key="1">
    <source>
        <dbReference type="Pfam" id="PF07463"/>
    </source>
</evidence>
<evidence type="ECO:0000313" key="3">
    <source>
        <dbReference type="EMBL" id="VWL91595.1"/>
    </source>
</evidence>
<dbReference type="EMBL" id="CABWIC010000007">
    <property type="protein sequence ID" value="VWL91595.1"/>
    <property type="molecule type" value="Genomic_DNA"/>
</dbReference>
<dbReference type="SUPFAM" id="SSF54060">
    <property type="entry name" value="His-Me finger endonucleases"/>
    <property type="match status" value="1"/>
</dbReference>
<feature type="domain" description="NUMOD4" evidence="1">
    <location>
        <begin position="57"/>
        <end position="112"/>
    </location>
</feature>
<feature type="domain" description="HNH nuclease" evidence="2">
    <location>
        <begin position="121"/>
        <end position="165"/>
    </location>
</feature>
<dbReference type="GO" id="GO:0016788">
    <property type="term" value="F:hydrolase activity, acting on ester bonds"/>
    <property type="evidence" value="ECO:0007669"/>
    <property type="project" value="InterPro"/>
</dbReference>
<accession>A0A5K1ISM8</accession>
<dbReference type="InterPro" id="IPR044925">
    <property type="entry name" value="His-Me_finger_sf"/>
</dbReference>
<evidence type="ECO:0000259" key="2">
    <source>
        <dbReference type="Pfam" id="PF13392"/>
    </source>
</evidence>